<reference evidence="2" key="1">
    <citation type="submission" date="2023-03" db="EMBL/GenBank/DDBJ databases">
        <title>Massive genome expansion in bonnet fungi (Mycena s.s.) driven by repeated elements and novel gene families across ecological guilds.</title>
        <authorList>
            <consortium name="Lawrence Berkeley National Laboratory"/>
            <person name="Harder C.B."/>
            <person name="Miyauchi S."/>
            <person name="Viragh M."/>
            <person name="Kuo A."/>
            <person name="Thoen E."/>
            <person name="Andreopoulos B."/>
            <person name="Lu D."/>
            <person name="Skrede I."/>
            <person name="Drula E."/>
            <person name="Henrissat B."/>
            <person name="Morin E."/>
            <person name="Kohler A."/>
            <person name="Barry K."/>
            <person name="LaButti K."/>
            <person name="Morin E."/>
            <person name="Salamov A."/>
            <person name="Lipzen A."/>
            <person name="Mereny Z."/>
            <person name="Hegedus B."/>
            <person name="Baldrian P."/>
            <person name="Stursova M."/>
            <person name="Weitz H."/>
            <person name="Taylor A."/>
            <person name="Grigoriev I.V."/>
            <person name="Nagy L.G."/>
            <person name="Martin F."/>
            <person name="Kauserud H."/>
        </authorList>
    </citation>
    <scope>NUCLEOTIDE SEQUENCE</scope>
    <source>
        <strain evidence="2">CBHHK002</strain>
    </source>
</reference>
<name>A0AAD7AAQ6_9AGAR</name>
<keyword evidence="3" id="KW-1185">Reference proteome</keyword>
<evidence type="ECO:0000313" key="2">
    <source>
        <dbReference type="EMBL" id="KAJ7353583.1"/>
    </source>
</evidence>
<dbReference type="Proteomes" id="UP001218218">
    <property type="component" value="Unassembled WGS sequence"/>
</dbReference>
<evidence type="ECO:0000313" key="3">
    <source>
        <dbReference type="Proteomes" id="UP001218218"/>
    </source>
</evidence>
<sequence>MPKRLAAPACHRLTRKRPPRAGAHSSMRRAAGIRGVWVRGGGGVFCRWVWGAVCERQIYALGTSANGHAASSSKPYELVERAREWDVVPEGVVYGVKRSRMEGDGEVDVVSGGIAADDPTCKDRVRGKTRRLQARGRAGVGCAHPRRGRGGRRMSPLRREWARIMARSTQRLCSPPPRLFLTPPHALAPHSRHRRPLESFQVPRLARALYSSATCHRAPALAARVRLGFPLARVRVWRYTSPADAVAGTSPSPELETVPPVEVMCRRASTSSSPS</sequence>
<accession>A0AAD7AAQ6</accession>
<dbReference type="AlphaFoldDB" id="A0AAD7AAQ6"/>
<organism evidence="2 3">
    <name type="scientific">Mycena albidolilacea</name>
    <dbReference type="NCBI Taxonomy" id="1033008"/>
    <lineage>
        <taxon>Eukaryota</taxon>
        <taxon>Fungi</taxon>
        <taxon>Dikarya</taxon>
        <taxon>Basidiomycota</taxon>
        <taxon>Agaricomycotina</taxon>
        <taxon>Agaricomycetes</taxon>
        <taxon>Agaricomycetidae</taxon>
        <taxon>Agaricales</taxon>
        <taxon>Marasmiineae</taxon>
        <taxon>Mycenaceae</taxon>
        <taxon>Mycena</taxon>
    </lineage>
</organism>
<evidence type="ECO:0000256" key="1">
    <source>
        <dbReference type="SAM" id="MobiDB-lite"/>
    </source>
</evidence>
<dbReference type="EMBL" id="JARIHO010000011">
    <property type="protein sequence ID" value="KAJ7353583.1"/>
    <property type="molecule type" value="Genomic_DNA"/>
</dbReference>
<feature type="compositionally biased region" description="Basic residues" evidence="1">
    <location>
        <begin position="144"/>
        <end position="155"/>
    </location>
</feature>
<feature type="region of interest" description="Disordered" evidence="1">
    <location>
        <begin position="132"/>
        <end position="155"/>
    </location>
</feature>
<proteinExistence type="predicted"/>
<gene>
    <name evidence="2" type="ORF">DFH08DRAFT_1077690</name>
</gene>
<comment type="caution">
    <text evidence="2">The sequence shown here is derived from an EMBL/GenBank/DDBJ whole genome shotgun (WGS) entry which is preliminary data.</text>
</comment>
<protein>
    <submittedName>
        <fullName evidence="2">Uncharacterized protein</fullName>
    </submittedName>
</protein>